<reference evidence="2" key="1">
    <citation type="journal article" date="2018" name="Nat. Plants">
        <title>Whole-genome landscape of Medicago truncatula symbiotic genes.</title>
        <authorList>
            <person name="Pecrix Y."/>
            <person name="Staton S.E."/>
            <person name="Sallet E."/>
            <person name="Lelandais-Briere C."/>
            <person name="Moreau S."/>
            <person name="Carrere S."/>
            <person name="Blein T."/>
            <person name="Jardinaud M.F."/>
            <person name="Latrasse D."/>
            <person name="Zouine M."/>
            <person name="Zahm M."/>
            <person name="Kreplak J."/>
            <person name="Mayjonade B."/>
            <person name="Satge C."/>
            <person name="Perez M."/>
            <person name="Cauet S."/>
            <person name="Marande W."/>
            <person name="Chantry-Darmon C."/>
            <person name="Lopez-Roques C."/>
            <person name="Bouchez O."/>
            <person name="Berard A."/>
            <person name="Debelle F."/>
            <person name="Munos S."/>
            <person name="Bendahmane A."/>
            <person name="Berges H."/>
            <person name="Niebel A."/>
            <person name="Buitink J."/>
            <person name="Frugier F."/>
            <person name="Benhamed M."/>
            <person name="Crespi M."/>
            <person name="Gouzy J."/>
            <person name="Gamas P."/>
        </authorList>
    </citation>
    <scope>NUCLEOTIDE SEQUENCE [LARGE SCALE GENOMIC DNA]</scope>
    <source>
        <strain evidence="2">cv. Jemalong A17</strain>
    </source>
</reference>
<sequence>MPTTYCMPCSLTSFNNALNKLTCNFVQVFISSWLLNTLQSFYAGSHCQRVPTQRPSLVHRSSRSHRLHNISPTSICTYWQTPSNDLPQSCYIRSYAKVFLSTSIRQTKSSHNFIKHEKGIVLLGDFAQGTKEIRFRSNETRISNNRFEEDYSYLSFVGFKDLLNSSKVIEGGCKGFIGGSFRNTRGIRKS</sequence>
<gene>
    <name evidence="1" type="ORF">MtrunA17_Chr3g0145721</name>
</gene>
<accession>A0A396J0Q5</accession>
<comment type="caution">
    <text evidence="1">The sequence shown here is derived from an EMBL/GenBank/DDBJ whole genome shotgun (WGS) entry which is preliminary data.</text>
</comment>
<proteinExistence type="predicted"/>
<protein>
    <submittedName>
        <fullName evidence="1">Uncharacterized protein</fullName>
    </submittedName>
</protein>
<dbReference type="Gramene" id="rna20068">
    <property type="protein sequence ID" value="RHN71390.1"/>
    <property type="gene ID" value="gene20068"/>
</dbReference>
<organism evidence="1 2">
    <name type="scientific">Medicago truncatula</name>
    <name type="common">Barrel medic</name>
    <name type="synonym">Medicago tribuloides</name>
    <dbReference type="NCBI Taxonomy" id="3880"/>
    <lineage>
        <taxon>Eukaryota</taxon>
        <taxon>Viridiplantae</taxon>
        <taxon>Streptophyta</taxon>
        <taxon>Embryophyta</taxon>
        <taxon>Tracheophyta</taxon>
        <taxon>Spermatophyta</taxon>
        <taxon>Magnoliopsida</taxon>
        <taxon>eudicotyledons</taxon>
        <taxon>Gunneridae</taxon>
        <taxon>Pentapetalae</taxon>
        <taxon>rosids</taxon>
        <taxon>fabids</taxon>
        <taxon>Fabales</taxon>
        <taxon>Fabaceae</taxon>
        <taxon>Papilionoideae</taxon>
        <taxon>50 kb inversion clade</taxon>
        <taxon>NPAAA clade</taxon>
        <taxon>Hologalegina</taxon>
        <taxon>IRL clade</taxon>
        <taxon>Trifolieae</taxon>
        <taxon>Medicago</taxon>
    </lineage>
</organism>
<name>A0A396J0Q5_MEDTR</name>
<evidence type="ECO:0000313" key="2">
    <source>
        <dbReference type="Proteomes" id="UP000265566"/>
    </source>
</evidence>
<dbReference type="Proteomes" id="UP000265566">
    <property type="component" value="Chromosome 3"/>
</dbReference>
<evidence type="ECO:0000313" key="1">
    <source>
        <dbReference type="EMBL" id="RHN71390.1"/>
    </source>
</evidence>
<dbReference type="AlphaFoldDB" id="A0A396J0Q5"/>
<dbReference type="EMBL" id="PSQE01000003">
    <property type="protein sequence ID" value="RHN71390.1"/>
    <property type="molecule type" value="Genomic_DNA"/>
</dbReference>